<dbReference type="InterPro" id="IPR015965">
    <property type="entry name" value="tRNA_lig_PDEase"/>
</dbReference>
<dbReference type="InterPro" id="IPR015966">
    <property type="entry name" value="tRNA_lig_kin_fungi"/>
</dbReference>
<feature type="region of interest" description="Disordered" evidence="1">
    <location>
        <begin position="260"/>
        <end position="284"/>
    </location>
</feature>
<feature type="domain" description="tRNA ligase phosphodiesterase" evidence="2">
    <location>
        <begin position="741"/>
        <end position="1014"/>
    </location>
</feature>
<evidence type="ECO:0000256" key="1">
    <source>
        <dbReference type="SAM" id="MobiDB-lite"/>
    </source>
</evidence>
<dbReference type="GO" id="GO:0005634">
    <property type="term" value="C:nucleus"/>
    <property type="evidence" value="ECO:0007669"/>
    <property type="project" value="TreeGrafter"/>
</dbReference>
<gene>
    <name evidence="5" type="ORF">BGW38_005527</name>
</gene>
<dbReference type="GO" id="GO:0006388">
    <property type="term" value="P:tRNA splicing, via endonucleolytic cleavage and ligation"/>
    <property type="evidence" value="ECO:0007669"/>
    <property type="project" value="InterPro"/>
</dbReference>
<feature type="compositionally biased region" description="Basic and acidic residues" evidence="1">
    <location>
        <begin position="97"/>
        <end position="107"/>
    </location>
</feature>
<dbReference type="InterPro" id="IPR027417">
    <property type="entry name" value="P-loop_NTPase"/>
</dbReference>
<dbReference type="Pfam" id="PF09511">
    <property type="entry name" value="RNA_lig_T4_1"/>
    <property type="match status" value="1"/>
</dbReference>
<reference evidence="5" key="1">
    <citation type="journal article" date="2020" name="Fungal Divers.">
        <title>Resolving the Mortierellaceae phylogeny through synthesis of multi-gene phylogenetics and phylogenomics.</title>
        <authorList>
            <person name="Vandepol N."/>
            <person name="Liber J."/>
            <person name="Desiro A."/>
            <person name="Na H."/>
            <person name="Kennedy M."/>
            <person name="Barry K."/>
            <person name="Grigoriev I.V."/>
            <person name="Miller A.N."/>
            <person name="O'Donnell K."/>
            <person name="Stajich J.E."/>
            <person name="Bonito G."/>
        </authorList>
    </citation>
    <scope>NUCLEOTIDE SEQUENCE</scope>
    <source>
        <strain evidence="5">KOD1015</strain>
    </source>
</reference>
<feature type="domain" description="tRNA ligase kinase" evidence="3">
    <location>
        <begin position="554"/>
        <end position="712"/>
    </location>
</feature>
<protein>
    <recommendedName>
        <fullName evidence="7">tRNA ligase</fullName>
    </recommendedName>
</protein>
<feature type="compositionally biased region" description="Basic and acidic residues" evidence="1">
    <location>
        <begin position="774"/>
        <end position="788"/>
    </location>
</feature>
<dbReference type="Proteomes" id="UP000780801">
    <property type="component" value="Unassembled WGS sequence"/>
</dbReference>
<comment type="caution">
    <text evidence="5">The sequence shown here is derived from an EMBL/GenBank/DDBJ whole genome shotgun (WGS) entry which is preliminary data.</text>
</comment>
<feature type="domain" description="T4 RNA ligase 1-like N-terminal" evidence="4">
    <location>
        <begin position="182"/>
        <end position="428"/>
    </location>
</feature>
<dbReference type="InterPro" id="IPR019039">
    <property type="entry name" value="T4-Rnl1-like_N"/>
</dbReference>
<evidence type="ECO:0008006" key="7">
    <source>
        <dbReference type="Google" id="ProtNLM"/>
    </source>
</evidence>
<sequence length="1045" mass="117107">MVSSLNTMNQLTKQLEQTRIHADEKRVHDTISDLERTDRLIHELVTYADNRIKGASSKRGRNLVHGNLFELDSFGNASPVFISDITPGEGEGEDSTETLKKGGSSEDKVKEDKILSVTSWRMNEFEYSKGTLPSLARGLFTYREDDLKVTAVSLSKPKMEKSKTAQATSTTEAQASSRTEDDDQAHYRILIRGYDKFFNIGEVERTKQDWLEKQTEGPYEVTLKENGCIIFMAGMPPELAGPEGGCVVSSKHFMGALDPKINQSNSKDNDAESKQPAISHSTKGKEWLGRTLAAKGKTLKDFGRWLWSQNLTAVAELCDDSFEEHVLEYPADKAGLYLHGLNYNTADFQTVPSKRVQEVAKEWGFRVTDYVTFNKYEQVMAFADKIRNAGEYDNRAVEGFVVRCTVKQGNLGAGKTHFFKIKYDEPYLMYREWREVTKRLWSIETKKLITEAKSSKTGKAGAGTTETGTPAKIRMKYPLTEKYVEFVLALMKKQPELFVNYNKNQGIIAIRDMFLKEWESKSAKEQDAALTAVAKDGSKASTNNFAAMDFQRTVIIPIATIGCGKTTVSVALNKLFGWTHVCSDDFNHVRKSPGQSFIKEVVRQLKDNIVVIADRNNFEYGHRQRVIDAVRAQYPKTRFVALYWSHDDLPLAMMRDIGIERVKSRGANHQTLTPEHCPDYDIVVQRFLRGFEPLDPLTEPDSNFSVVVESKIGEESLVFVERIVKEFAIPVLGAGGIGNHAVPTPAKIKEAVRYAREDWKPHRVITGEAEKFHKAQQEKQEKRAKTEAEGLTEGAPVPEKSRKSREPKYFGIALENNSVLDFLDEQFAELPKGGRPPASDALGPRTSTEWIQLRDQIAAWRQKNRIGPGHHITLIHITARVDELYSTANGIIIPSSSTLLSSPVLAPEKGVAAPTATATASSSSSSRPLAQTSSATDDIECTAFVDYIVWTNRVMSLRVTHAERNKNGKQPDTMQASLHITVGTVDDKVRPFESNVLLKEWNDKLKHQNSKVESAAGLNEKKSDISYIKLTRPAKFSGKIKGMFY</sequence>
<feature type="region of interest" description="Disordered" evidence="1">
    <location>
        <begin position="85"/>
        <end position="107"/>
    </location>
</feature>
<dbReference type="PANTHER" id="PTHR32004:SF1">
    <property type="entry name" value="TRNA LIGASE"/>
    <property type="match status" value="1"/>
</dbReference>
<feature type="compositionally biased region" description="Low complexity" evidence="1">
    <location>
        <begin position="164"/>
        <end position="177"/>
    </location>
</feature>
<proteinExistence type="predicted"/>
<dbReference type="OrthoDB" id="276239at2759"/>
<dbReference type="Pfam" id="PF08302">
    <property type="entry name" value="tRNA_lig_CPD"/>
    <property type="match status" value="1"/>
</dbReference>
<keyword evidence="6" id="KW-1185">Reference proteome</keyword>
<dbReference type="PANTHER" id="PTHR32004">
    <property type="entry name" value="TRNA LIGASE"/>
    <property type="match status" value="1"/>
</dbReference>
<name>A0A9P6G2X1_9FUNG</name>
<organism evidence="5 6">
    <name type="scientific">Lunasporangiospora selenospora</name>
    <dbReference type="NCBI Taxonomy" id="979761"/>
    <lineage>
        <taxon>Eukaryota</taxon>
        <taxon>Fungi</taxon>
        <taxon>Fungi incertae sedis</taxon>
        <taxon>Mucoromycota</taxon>
        <taxon>Mortierellomycotina</taxon>
        <taxon>Mortierellomycetes</taxon>
        <taxon>Mortierellales</taxon>
        <taxon>Mortierellaceae</taxon>
        <taxon>Lunasporangiospora</taxon>
    </lineage>
</organism>
<dbReference type="GO" id="GO:0005524">
    <property type="term" value="F:ATP binding"/>
    <property type="evidence" value="ECO:0007669"/>
    <property type="project" value="InterPro"/>
</dbReference>
<feature type="region of interest" description="Disordered" evidence="1">
    <location>
        <begin position="158"/>
        <end position="182"/>
    </location>
</feature>
<evidence type="ECO:0000313" key="5">
    <source>
        <dbReference type="EMBL" id="KAF9586410.1"/>
    </source>
</evidence>
<dbReference type="GO" id="GO:0003972">
    <property type="term" value="F:RNA ligase (ATP) activity"/>
    <property type="evidence" value="ECO:0007669"/>
    <property type="project" value="InterPro"/>
</dbReference>
<dbReference type="Pfam" id="PF08303">
    <property type="entry name" value="tRNA_lig_kinase"/>
    <property type="match status" value="1"/>
</dbReference>
<evidence type="ECO:0000259" key="2">
    <source>
        <dbReference type="Pfam" id="PF08302"/>
    </source>
</evidence>
<dbReference type="Gene3D" id="3.40.50.300">
    <property type="entry name" value="P-loop containing nucleotide triphosphate hydrolases"/>
    <property type="match status" value="1"/>
</dbReference>
<dbReference type="EMBL" id="JAABOA010000035">
    <property type="protein sequence ID" value="KAF9586410.1"/>
    <property type="molecule type" value="Genomic_DNA"/>
</dbReference>
<accession>A0A9P6G2X1</accession>
<evidence type="ECO:0000259" key="3">
    <source>
        <dbReference type="Pfam" id="PF08303"/>
    </source>
</evidence>
<feature type="region of interest" description="Disordered" evidence="1">
    <location>
        <begin position="774"/>
        <end position="804"/>
    </location>
</feature>
<evidence type="ECO:0000313" key="6">
    <source>
        <dbReference type="Proteomes" id="UP000780801"/>
    </source>
</evidence>
<evidence type="ECO:0000259" key="4">
    <source>
        <dbReference type="Pfam" id="PF09511"/>
    </source>
</evidence>
<dbReference type="AlphaFoldDB" id="A0A9P6G2X1"/>
<dbReference type="SUPFAM" id="SSF52540">
    <property type="entry name" value="P-loop containing nucleoside triphosphate hydrolases"/>
    <property type="match status" value="1"/>
</dbReference>